<keyword evidence="3" id="KW-0949">S-adenosyl-L-methionine</keyword>
<comment type="caution">
    <text evidence="5">The sequence shown here is derived from an EMBL/GenBank/DDBJ whole genome shotgun (WGS) entry which is preliminary data.</text>
</comment>
<dbReference type="InterPro" id="IPR042119">
    <property type="entry name" value="QueA_dom2"/>
</dbReference>
<dbReference type="InterPro" id="IPR003699">
    <property type="entry name" value="QueA"/>
</dbReference>
<dbReference type="Gene3D" id="3.40.1780.10">
    <property type="entry name" value="QueA-like"/>
    <property type="match status" value="2"/>
</dbReference>
<evidence type="ECO:0008006" key="6">
    <source>
        <dbReference type="Google" id="ProtNLM"/>
    </source>
</evidence>
<organism evidence="5">
    <name type="scientific">marine sediment metagenome</name>
    <dbReference type="NCBI Taxonomy" id="412755"/>
    <lineage>
        <taxon>unclassified sequences</taxon>
        <taxon>metagenomes</taxon>
        <taxon>ecological metagenomes</taxon>
    </lineage>
</organism>
<name>X1L5F1_9ZZZZ</name>
<sequence>YLTRVDWLMPWCKIHSRLSETKDEELKTADFHYELPAELIAQYPAEKRDASRLIVLHRATGLIEHRRFSDLPGYLSQGDILVLNDTRVFPARLTGKLSSGNDFEVLLLRALENGCWLALVRPARRLKPGRSLEVGNGNLKVTVKNFGGAPGERIVSLETQDGGEAAGLIERYGHVPLPPYINRPDTESDRERYQTVYARAVGAVAAPTAGLHFTCQLLKDKQKAGIRL</sequence>
<feature type="non-terminal residue" evidence="5">
    <location>
        <position position="1"/>
    </location>
</feature>
<evidence type="ECO:0000256" key="4">
    <source>
        <dbReference type="ARBA" id="ARBA00022785"/>
    </source>
</evidence>
<dbReference type="InterPro" id="IPR036100">
    <property type="entry name" value="QueA_sf"/>
</dbReference>
<dbReference type="AlphaFoldDB" id="X1L5F1"/>
<dbReference type="PANTHER" id="PTHR30307">
    <property type="entry name" value="S-ADENOSYLMETHIONINE:TRNA RIBOSYLTRANSFERASE-ISOMERASE"/>
    <property type="match status" value="1"/>
</dbReference>
<keyword evidence="2" id="KW-0808">Transferase</keyword>
<keyword evidence="4" id="KW-0671">Queuosine biosynthesis</keyword>
<accession>X1L5F1</accession>
<dbReference type="EMBL" id="BARV01007900">
    <property type="protein sequence ID" value="GAI14208.1"/>
    <property type="molecule type" value="Genomic_DNA"/>
</dbReference>
<evidence type="ECO:0000256" key="2">
    <source>
        <dbReference type="ARBA" id="ARBA00022679"/>
    </source>
</evidence>
<dbReference type="PANTHER" id="PTHR30307:SF0">
    <property type="entry name" value="S-ADENOSYLMETHIONINE:TRNA RIBOSYLTRANSFERASE-ISOMERASE"/>
    <property type="match status" value="1"/>
</dbReference>
<protein>
    <recommendedName>
        <fullName evidence="6">tRNA preQ1(34) S-adenosylmethionine ribosyltransferase-isomerase QueA</fullName>
    </recommendedName>
</protein>
<dbReference type="GO" id="GO:0008616">
    <property type="term" value="P:tRNA queuosine(34) biosynthetic process"/>
    <property type="evidence" value="ECO:0007669"/>
    <property type="project" value="UniProtKB-KW"/>
</dbReference>
<reference evidence="5" key="1">
    <citation type="journal article" date="2014" name="Front. Microbiol.">
        <title>High frequency of phylogenetically diverse reductive dehalogenase-homologous genes in deep subseafloor sedimentary metagenomes.</title>
        <authorList>
            <person name="Kawai M."/>
            <person name="Futagami T."/>
            <person name="Toyoda A."/>
            <person name="Takaki Y."/>
            <person name="Nishi S."/>
            <person name="Hori S."/>
            <person name="Arai W."/>
            <person name="Tsubouchi T."/>
            <person name="Morono Y."/>
            <person name="Uchiyama I."/>
            <person name="Ito T."/>
            <person name="Fujiyama A."/>
            <person name="Inagaki F."/>
            <person name="Takami H."/>
        </authorList>
    </citation>
    <scope>NUCLEOTIDE SEQUENCE</scope>
    <source>
        <strain evidence="5">Expedition CK06-06</strain>
    </source>
</reference>
<dbReference type="InterPro" id="IPR042118">
    <property type="entry name" value="QueA_dom1"/>
</dbReference>
<evidence type="ECO:0000313" key="5">
    <source>
        <dbReference type="EMBL" id="GAI14208.1"/>
    </source>
</evidence>
<proteinExistence type="predicted"/>
<dbReference type="SUPFAM" id="SSF111337">
    <property type="entry name" value="QueA-like"/>
    <property type="match status" value="1"/>
</dbReference>
<evidence type="ECO:0000256" key="3">
    <source>
        <dbReference type="ARBA" id="ARBA00022691"/>
    </source>
</evidence>
<dbReference type="GO" id="GO:0051075">
    <property type="term" value="F:S-adenosylmethionine:tRNA ribosyltransferase-isomerase activity"/>
    <property type="evidence" value="ECO:0007669"/>
    <property type="project" value="TreeGrafter"/>
</dbReference>
<evidence type="ECO:0000256" key="1">
    <source>
        <dbReference type="ARBA" id="ARBA00022490"/>
    </source>
</evidence>
<dbReference type="Gene3D" id="2.40.10.240">
    <property type="entry name" value="QueA-like"/>
    <property type="match status" value="1"/>
</dbReference>
<gene>
    <name evidence="5" type="ORF">S06H3_16009</name>
</gene>
<keyword evidence="1" id="KW-0963">Cytoplasm</keyword>
<dbReference type="Pfam" id="PF02547">
    <property type="entry name" value="Queuosine_synth"/>
    <property type="match status" value="1"/>
</dbReference>